<evidence type="ECO:0000256" key="6">
    <source>
        <dbReference type="ARBA" id="ARBA00022989"/>
    </source>
</evidence>
<feature type="transmembrane region" description="Helical" evidence="9">
    <location>
        <begin position="256"/>
        <end position="276"/>
    </location>
</feature>
<keyword evidence="3" id="KW-1003">Cell membrane</keyword>
<evidence type="ECO:0000256" key="3">
    <source>
        <dbReference type="ARBA" id="ARBA00022475"/>
    </source>
</evidence>
<dbReference type="InterPro" id="IPR001851">
    <property type="entry name" value="ABC_transp_permease"/>
</dbReference>
<evidence type="ECO:0000313" key="11">
    <source>
        <dbReference type="Proteomes" id="UP000000245"/>
    </source>
</evidence>
<keyword evidence="11" id="KW-1185">Reference proteome</keyword>
<dbReference type="KEGG" id="acr:Acry_3459"/>
<dbReference type="EMBL" id="CP000690">
    <property type="protein sequence ID" value="ABQ29063.1"/>
    <property type="molecule type" value="Genomic_DNA"/>
</dbReference>
<dbReference type="PANTHER" id="PTHR11795">
    <property type="entry name" value="BRANCHED-CHAIN AMINO ACID TRANSPORT SYSTEM PERMEASE PROTEIN LIVH"/>
    <property type="match status" value="1"/>
</dbReference>
<feature type="transmembrane region" description="Helical" evidence="9">
    <location>
        <begin position="225"/>
        <end position="250"/>
    </location>
</feature>
<evidence type="ECO:0000313" key="10">
    <source>
        <dbReference type="EMBL" id="ABQ29063.1"/>
    </source>
</evidence>
<keyword evidence="10" id="KW-0614">Plasmid</keyword>
<gene>
    <name evidence="10" type="ordered locus">Acry_3459</name>
</gene>
<keyword evidence="7 9" id="KW-0472">Membrane</keyword>
<proteinExistence type="inferred from homology"/>
<dbReference type="Proteomes" id="UP000000245">
    <property type="component" value="Plasmid pACRY02"/>
</dbReference>
<sequence>METLLVYSAFNGLVVGIFYALMALGLSLILGLNGIINFAHGTFMALGGYLAFTLEPYIGFWGGLLVAPLLAVVVGVVTERVLIRPLYGRDPLFSLLLTFGLAMIMQDMIRTIWGSIGQPFALPNYLNSPLSSSMFFLTGFRIVVILITVLVTGALFAVLRFSRIGIRIRAGNADLETISSLGVNIFFLRAVNFGIGIFLAGVAGILAAGQLGLSPTIGDSLIMPAFVAIIVGGVGSLMGSVLGGLIIGIASGLTAAFYPVAQEVVIYVIMAVVLVIRPRGLLGQEGLFE</sequence>
<dbReference type="AlphaFoldDB" id="A5FTY1"/>
<dbReference type="RefSeq" id="WP_011930591.1">
    <property type="nucleotide sequence ID" value="NC_009468.1"/>
</dbReference>
<evidence type="ECO:0000256" key="7">
    <source>
        <dbReference type="ARBA" id="ARBA00023136"/>
    </source>
</evidence>
<evidence type="ECO:0000256" key="1">
    <source>
        <dbReference type="ARBA" id="ARBA00004651"/>
    </source>
</evidence>
<evidence type="ECO:0000256" key="8">
    <source>
        <dbReference type="ARBA" id="ARBA00037998"/>
    </source>
</evidence>
<dbReference type="CDD" id="cd06582">
    <property type="entry name" value="TM_PBP1_LivH_like"/>
    <property type="match status" value="1"/>
</dbReference>
<dbReference type="GO" id="GO:0006865">
    <property type="term" value="P:amino acid transport"/>
    <property type="evidence" value="ECO:0007669"/>
    <property type="project" value="UniProtKB-KW"/>
</dbReference>
<keyword evidence="2" id="KW-0813">Transport</keyword>
<protein>
    <submittedName>
        <fullName evidence="10">Amino acid/amide ABC transporter membrane protein 1, HAAT family</fullName>
    </submittedName>
</protein>
<evidence type="ECO:0000256" key="9">
    <source>
        <dbReference type="SAM" id="Phobius"/>
    </source>
</evidence>
<feature type="transmembrane region" description="Helical" evidence="9">
    <location>
        <begin position="6"/>
        <end position="28"/>
    </location>
</feature>
<dbReference type="Pfam" id="PF02653">
    <property type="entry name" value="BPD_transp_2"/>
    <property type="match status" value="1"/>
</dbReference>
<reference evidence="10 11" key="1">
    <citation type="submission" date="2007-05" db="EMBL/GenBank/DDBJ databases">
        <title>Complete sequence of plasmid2 pACRY02 of Acidiphilium cryptum JF-5.</title>
        <authorList>
            <consortium name="US DOE Joint Genome Institute"/>
            <person name="Copeland A."/>
            <person name="Lucas S."/>
            <person name="Lapidus A."/>
            <person name="Barry K."/>
            <person name="Detter J.C."/>
            <person name="Glavina del Rio T."/>
            <person name="Hammon N."/>
            <person name="Israni S."/>
            <person name="Dalin E."/>
            <person name="Tice H."/>
            <person name="Pitluck S."/>
            <person name="Sims D."/>
            <person name="Brettin T."/>
            <person name="Bruce D."/>
            <person name="Han C."/>
            <person name="Schmutz J."/>
            <person name="Larimer F."/>
            <person name="Land M."/>
            <person name="Hauser L."/>
            <person name="Kyrpides N."/>
            <person name="Kim E."/>
            <person name="Magnuson T."/>
            <person name="Richardson P."/>
        </authorList>
    </citation>
    <scope>NUCLEOTIDE SEQUENCE [LARGE SCALE GENOMIC DNA]</scope>
    <source>
        <strain evidence="11">JF-5</strain>
        <plasmid evidence="11">Plasmid pACRY02</plasmid>
    </source>
</reference>
<feature type="transmembrane region" description="Helical" evidence="9">
    <location>
        <begin position="193"/>
        <end position="213"/>
    </location>
</feature>
<keyword evidence="6 9" id="KW-1133">Transmembrane helix</keyword>
<dbReference type="GO" id="GO:0022857">
    <property type="term" value="F:transmembrane transporter activity"/>
    <property type="evidence" value="ECO:0007669"/>
    <property type="project" value="InterPro"/>
</dbReference>
<dbReference type="HOGENOM" id="CLU_039929_2_1_5"/>
<dbReference type="GO" id="GO:0005886">
    <property type="term" value="C:plasma membrane"/>
    <property type="evidence" value="ECO:0007669"/>
    <property type="project" value="UniProtKB-SubCell"/>
</dbReference>
<keyword evidence="4 9" id="KW-0812">Transmembrane</keyword>
<comment type="similarity">
    <text evidence="8">Belongs to the binding-protein-dependent transport system permease family. LivHM subfamily.</text>
</comment>
<dbReference type="PANTHER" id="PTHR11795:SF442">
    <property type="entry name" value="ABC TRANSPORTER ATP-BINDING PROTEIN"/>
    <property type="match status" value="1"/>
</dbReference>
<feature type="transmembrane region" description="Helical" evidence="9">
    <location>
        <begin position="133"/>
        <end position="158"/>
    </location>
</feature>
<evidence type="ECO:0000256" key="5">
    <source>
        <dbReference type="ARBA" id="ARBA00022970"/>
    </source>
</evidence>
<name>A5FTY1_ACICJ</name>
<dbReference type="InterPro" id="IPR052157">
    <property type="entry name" value="BCAA_transport_permease"/>
</dbReference>
<evidence type="ECO:0000256" key="2">
    <source>
        <dbReference type="ARBA" id="ARBA00022448"/>
    </source>
</evidence>
<evidence type="ECO:0000256" key="4">
    <source>
        <dbReference type="ARBA" id="ARBA00022692"/>
    </source>
</evidence>
<organism evidence="10 11">
    <name type="scientific">Acidiphilium cryptum (strain JF-5)</name>
    <dbReference type="NCBI Taxonomy" id="349163"/>
    <lineage>
        <taxon>Bacteria</taxon>
        <taxon>Pseudomonadati</taxon>
        <taxon>Pseudomonadota</taxon>
        <taxon>Alphaproteobacteria</taxon>
        <taxon>Acetobacterales</taxon>
        <taxon>Acidocellaceae</taxon>
        <taxon>Acidiphilium</taxon>
    </lineage>
</organism>
<comment type="subcellular location">
    <subcellularLocation>
        <location evidence="1">Cell membrane</location>
        <topology evidence="1">Multi-pass membrane protein</topology>
    </subcellularLocation>
</comment>
<geneLocation type="plasmid" evidence="10 11">
    <name>pACRY02</name>
</geneLocation>
<feature type="transmembrane region" description="Helical" evidence="9">
    <location>
        <begin position="91"/>
        <end position="113"/>
    </location>
</feature>
<accession>A5FTY1</accession>
<feature type="transmembrane region" description="Helical" evidence="9">
    <location>
        <begin position="58"/>
        <end position="79"/>
    </location>
</feature>
<keyword evidence="5" id="KW-0029">Amino-acid transport</keyword>